<feature type="compositionally biased region" description="Polar residues" evidence="1">
    <location>
        <begin position="1"/>
        <end position="10"/>
    </location>
</feature>
<protein>
    <submittedName>
        <fullName evidence="2">Uncharacterized protein</fullName>
    </submittedName>
</protein>
<feature type="compositionally biased region" description="Low complexity" evidence="1">
    <location>
        <begin position="22"/>
        <end position="35"/>
    </location>
</feature>
<dbReference type="SUPFAM" id="SSF160459">
    <property type="entry name" value="BLRF2-like"/>
    <property type="match status" value="1"/>
</dbReference>
<feature type="compositionally biased region" description="Polar residues" evidence="1">
    <location>
        <begin position="60"/>
        <end position="86"/>
    </location>
</feature>
<sequence length="100" mass="10632">MATRKTQVPGATTAAPEDEISTTETQGEQQTGSDEQSTEQDKQPTVEELQAKLAAAQAENNSLKGQIRRSASTMAASETQESTASNAGKIYLSEKGWTRG</sequence>
<accession>A0A3A8EKN9</accession>
<keyword evidence="3" id="KW-1185">Reference proteome</keyword>
<proteinExistence type="predicted"/>
<evidence type="ECO:0000313" key="2">
    <source>
        <dbReference type="EMBL" id="RKG35175.1"/>
    </source>
</evidence>
<feature type="region of interest" description="Disordered" evidence="1">
    <location>
        <begin position="1"/>
        <end position="100"/>
    </location>
</feature>
<dbReference type="Proteomes" id="UP000269001">
    <property type="component" value="Unassembled WGS sequence"/>
</dbReference>
<organism evidence="2 3">
    <name type="scientific">Acinetobacter guerrae</name>
    <dbReference type="NCBI Taxonomy" id="1843371"/>
    <lineage>
        <taxon>Bacteria</taxon>
        <taxon>Pseudomonadati</taxon>
        <taxon>Pseudomonadota</taxon>
        <taxon>Gammaproteobacteria</taxon>
        <taxon>Moraxellales</taxon>
        <taxon>Moraxellaceae</taxon>
        <taxon>Acinetobacter</taxon>
    </lineage>
</organism>
<dbReference type="EMBL" id="RAXU01000004">
    <property type="protein sequence ID" value="RKG35175.1"/>
    <property type="molecule type" value="Genomic_DNA"/>
</dbReference>
<name>A0A3A8EKN9_9GAMM</name>
<evidence type="ECO:0000256" key="1">
    <source>
        <dbReference type="SAM" id="MobiDB-lite"/>
    </source>
</evidence>
<dbReference type="RefSeq" id="WP_120369460.1">
    <property type="nucleotide sequence ID" value="NZ_RAXU01000004.1"/>
</dbReference>
<gene>
    <name evidence="2" type="ORF">D7V21_05180</name>
</gene>
<dbReference type="AlphaFoldDB" id="A0A3A8EKN9"/>
<feature type="compositionally biased region" description="Low complexity" evidence="1">
    <location>
        <begin position="47"/>
        <end position="59"/>
    </location>
</feature>
<reference evidence="2 3" key="1">
    <citation type="submission" date="2018-09" db="EMBL/GenBank/DDBJ databases">
        <title>The draft genome of Acinetobacter spp. strains.</title>
        <authorList>
            <person name="Qin J."/>
            <person name="Feng Y."/>
            <person name="Zong Z."/>
        </authorList>
    </citation>
    <scope>NUCLEOTIDE SEQUENCE [LARGE SCALE GENOMIC DNA]</scope>
    <source>
        <strain evidence="2 3">WCHAc060096</strain>
    </source>
</reference>
<comment type="caution">
    <text evidence="2">The sequence shown here is derived from an EMBL/GenBank/DDBJ whole genome shotgun (WGS) entry which is preliminary data.</text>
</comment>
<evidence type="ECO:0000313" key="3">
    <source>
        <dbReference type="Proteomes" id="UP000269001"/>
    </source>
</evidence>